<dbReference type="EMBL" id="JAPYKO010000032">
    <property type="protein sequence ID" value="MEI9406184.1"/>
    <property type="molecule type" value="Genomic_DNA"/>
</dbReference>
<dbReference type="InterPro" id="IPR003439">
    <property type="entry name" value="ABC_transporter-like_ATP-bd"/>
</dbReference>
<reference evidence="6 7" key="1">
    <citation type="submission" date="2022-12" db="EMBL/GenBank/DDBJ databases">
        <authorList>
            <person name="Muema E."/>
        </authorList>
    </citation>
    <scope>NUCLEOTIDE SEQUENCE [LARGE SCALE GENOMIC DNA]</scope>
    <source>
        <strain evidence="7">1330</strain>
    </source>
</reference>
<sequence>MATVSLKQLTKRYGNMEIVHGIDLEIADREFIALVGPSGCGKSTTLRMIAGLEDISGGMIDIGGRMVNDLPPRSRNISMVFQSYALYPHMTVRENLGFSLKIAGAAKDDMDRRVAEASAILGLDELLERRPSQLSGGQRQRVAMGRAIVRDPDVFLFDEPLSNLDAKLRTQMRTEIKKLHAKVKSTVIYVTHDQVEAMTLADRIVIMRSGHIEQVGTPDEVFSRPATRFVAGFIGSPPMNLNEATVSDGKLVFGGGGDSLPLPGQFKSKTAAGDRVVFGIRPDDFYPTGHGLSSGGETEVHRVELPVSITEPLGNETLVFAEFNGTDWVSRMLNPKPLKAGDRIGMSFDLSRAHLFSAETGKSLRS</sequence>
<comment type="caution">
    <text evidence="6">The sequence shown here is derived from an EMBL/GenBank/DDBJ whole genome shotgun (WGS) entry which is preliminary data.</text>
</comment>
<dbReference type="InterPro" id="IPR040582">
    <property type="entry name" value="OB_MalK-like"/>
</dbReference>
<comment type="similarity">
    <text evidence="1">Belongs to the ABC transporter superfamily.</text>
</comment>
<accession>A0ABU8KKH5</accession>
<evidence type="ECO:0000256" key="4">
    <source>
        <dbReference type="ARBA" id="ARBA00022840"/>
    </source>
</evidence>
<dbReference type="Gene3D" id="2.40.50.140">
    <property type="entry name" value="Nucleic acid-binding proteins"/>
    <property type="match status" value="1"/>
</dbReference>
<proteinExistence type="inferred from homology"/>
<dbReference type="PANTHER" id="PTHR43875">
    <property type="entry name" value="MALTODEXTRIN IMPORT ATP-BINDING PROTEIN MSMX"/>
    <property type="match status" value="1"/>
</dbReference>
<dbReference type="InterPro" id="IPR017871">
    <property type="entry name" value="ABC_transporter-like_CS"/>
</dbReference>
<dbReference type="Proteomes" id="UP001366503">
    <property type="component" value="Unassembled WGS sequence"/>
</dbReference>
<dbReference type="PROSITE" id="PS00211">
    <property type="entry name" value="ABC_TRANSPORTER_1"/>
    <property type="match status" value="1"/>
</dbReference>
<keyword evidence="2" id="KW-0813">Transport</keyword>
<feature type="domain" description="ABC transporter" evidence="5">
    <location>
        <begin position="4"/>
        <end position="234"/>
    </location>
</feature>
<evidence type="ECO:0000259" key="5">
    <source>
        <dbReference type="PROSITE" id="PS50893"/>
    </source>
</evidence>
<dbReference type="Gene3D" id="2.40.50.100">
    <property type="match status" value="1"/>
</dbReference>
<dbReference type="RefSeq" id="WP_337096581.1">
    <property type="nucleotide sequence ID" value="NZ_JAPYKO010000032.1"/>
</dbReference>
<organism evidence="6 7">
    <name type="scientific">Mesorhizobium argentiipisi</name>
    <dbReference type="NCBI Taxonomy" id="3015175"/>
    <lineage>
        <taxon>Bacteria</taxon>
        <taxon>Pseudomonadati</taxon>
        <taxon>Pseudomonadota</taxon>
        <taxon>Alphaproteobacteria</taxon>
        <taxon>Hyphomicrobiales</taxon>
        <taxon>Phyllobacteriaceae</taxon>
        <taxon>Mesorhizobium</taxon>
    </lineage>
</organism>
<dbReference type="NCBIfam" id="NF008653">
    <property type="entry name" value="PRK11650.1"/>
    <property type="match status" value="1"/>
</dbReference>
<keyword evidence="7" id="KW-1185">Reference proteome</keyword>
<gene>
    <name evidence="6" type="primary">ugpC</name>
    <name evidence="6" type="ORF">O7A05_29050</name>
</gene>
<dbReference type="SUPFAM" id="SSF52540">
    <property type="entry name" value="P-loop containing nucleoside triphosphate hydrolases"/>
    <property type="match status" value="1"/>
</dbReference>
<dbReference type="GO" id="GO:0005524">
    <property type="term" value="F:ATP binding"/>
    <property type="evidence" value="ECO:0007669"/>
    <property type="project" value="UniProtKB-KW"/>
</dbReference>
<dbReference type="InterPro" id="IPR012340">
    <property type="entry name" value="NA-bd_OB-fold"/>
</dbReference>
<keyword evidence="3" id="KW-0547">Nucleotide-binding</keyword>
<dbReference type="InterPro" id="IPR008995">
    <property type="entry name" value="Mo/tungstate-bd_C_term_dom"/>
</dbReference>
<dbReference type="Gene3D" id="3.40.50.300">
    <property type="entry name" value="P-loop containing nucleotide triphosphate hydrolases"/>
    <property type="match status" value="1"/>
</dbReference>
<dbReference type="InterPro" id="IPR027417">
    <property type="entry name" value="P-loop_NTPase"/>
</dbReference>
<protein>
    <submittedName>
        <fullName evidence="6">Sn-glycerol-3-phosphate ABC transporter ATP-binding protein UgpC</fullName>
    </submittedName>
</protein>
<dbReference type="InterPro" id="IPR003593">
    <property type="entry name" value="AAA+_ATPase"/>
</dbReference>
<name>A0ABU8KKH5_9HYPH</name>
<dbReference type="CDD" id="cd03301">
    <property type="entry name" value="ABC_MalK_N"/>
    <property type="match status" value="1"/>
</dbReference>
<dbReference type="Pfam" id="PF00005">
    <property type="entry name" value="ABC_tran"/>
    <property type="match status" value="1"/>
</dbReference>
<dbReference type="PROSITE" id="PS50893">
    <property type="entry name" value="ABC_TRANSPORTER_2"/>
    <property type="match status" value="1"/>
</dbReference>
<dbReference type="InterPro" id="IPR047641">
    <property type="entry name" value="ABC_transpr_MalK/UgpC-like"/>
</dbReference>
<keyword evidence="4 6" id="KW-0067">ATP-binding</keyword>
<dbReference type="Pfam" id="PF17912">
    <property type="entry name" value="OB_MalK"/>
    <property type="match status" value="1"/>
</dbReference>
<dbReference type="PANTHER" id="PTHR43875:SF1">
    <property type="entry name" value="OSMOPROTECTIVE COMPOUNDS UPTAKE ATP-BINDING PROTEIN GGTA"/>
    <property type="match status" value="1"/>
</dbReference>
<evidence type="ECO:0000313" key="6">
    <source>
        <dbReference type="EMBL" id="MEI9406184.1"/>
    </source>
</evidence>
<dbReference type="InterPro" id="IPR015855">
    <property type="entry name" value="ABC_transpr_MalK-like"/>
</dbReference>
<dbReference type="SMART" id="SM00382">
    <property type="entry name" value="AAA"/>
    <property type="match status" value="1"/>
</dbReference>
<evidence type="ECO:0000256" key="3">
    <source>
        <dbReference type="ARBA" id="ARBA00022741"/>
    </source>
</evidence>
<evidence type="ECO:0000256" key="2">
    <source>
        <dbReference type="ARBA" id="ARBA00022448"/>
    </source>
</evidence>
<evidence type="ECO:0000256" key="1">
    <source>
        <dbReference type="ARBA" id="ARBA00005417"/>
    </source>
</evidence>
<dbReference type="SUPFAM" id="SSF50331">
    <property type="entry name" value="MOP-like"/>
    <property type="match status" value="1"/>
</dbReference>
<evidence type="ECO:0000313" key="7">
    <source>
        <dbReference type="Proteomes" id="UP001366503"/>
    </source>
</evidence>